<organism evidence="2 3">
    <name type="scientific">Mycena chlorophos</name>
    <name type="common">Agaric fungus</name>
    <name type="synonym">Agaricus chlorophos</name>
    <dbReference type="NCBI Taxonomy" id="658473"/>
    <lineage>
        <taxon>Eukaryota</taxon>
        <taxon>Fungi</taxon>
        <taxon>Dikarya</taxon>
        <taxon>Basidiomycota</taxon>
        <taxon>Agaricomycotina</taxon>
        <taxon>Agaricomycetes</taxon>
        <taxon>Agaricomycetidae</taxon>
        <taxon>Agaricales</taxon>
        <taxon>Marasmiineae</taxon>
        <taxon>Mycenaceae</taxon>
        <taxon>Mycena</taxon>
    </lineage>
</organism>
<accession>A0ABQ0LWE7</accession>
<dbReference type="Proteomes" id="UP000815677">
    <property type="component" value="Unassembled WGS sequence"/>
</dbReference>
<name>A0ABQ0LWE7_MYCCL</name>
<evidence type="ECO:0000313" key="2">
    <source>
        <dbReference type="EMBL" id="GAT55397.1"/>
    </source>
</evidence>
<sequence>MPNIAAGQGEARPVEAAPVGPGSTSQSSVPRALSGLKLGELEDNGSLRTGSGARAGESQRGWQSMTILSGLQGHSLGPHSHAPNHRSHPTCPRQLSTLPSLLGSCAGSCGHSKRDFHAISRI</sequence>
<feature type="compositionally biased region" description="Polar residues" evidence="1">
    <location>
        <begin position="60"/>
        <end position="69"/>
    </location>
</feature>
<evidence type="ECO:0000256" key="1">
    <source>
        <dbReference type="SAM" id="MobiDB-lite"/>
    </source>
</evidence>
<feature type="region of interest" description="Disordered" evidence="1">
    <location>
        <begin position="1"/>
        <end position="91"/>
    </location>
</feature>
<evidence type="ECO:0000313" key="3">
    <source>
        <dbReference type="Proteomes" id="UP000815677"/>
    </source>
</evidence>
<protein>
    <submittedName>
        <fullName evidence="2">Uncharacterized protein</fullName>
    </submittedName>
</protein>
<gene>
    <name evidence="2" type="ORF">MCHLO_12174</name>
</gene>
<reference evidence="2" key="1">
    <citation type="submission" date="2014-09" db="EMBL/GenBank/DDBJ databases">
        <title>Genome sequence of the luminous mushroom Mycena chlorophos for searching fungal bioluminescence genes.</title>
        <authorList>
            <person name="Tanaka Y."/>
            <person name="Kasuga D."/>
            <person name="Oba Y."/>
            <person name="Hase S."/>
            <person name="Sato K."/>
            <person name="Oba Y."/>
            <person name="Sakakibara Y."/>
        </authorList>
    </citation>
    <scope>NUCLEOTIDE SEQUENCE</scope>
</reference>
<proteinExistence type="predicted"/>
<dbReference type="EMBL" id="DF849000">
    <property type="protein sequence ID" value="GAT55397.1"/>
    <property type="molecule type" value="Genomic_DNA"/>
</dbReference>
<keyword evidence="3" id="KW-1185">Reference proteome</keyword>